<reference evidence="1 2" key="1">
    <citation type="journal article" date="2013" name="PLoS Genet.">
        <title>Comparative genome structure, secondary metabolite, and effector coding capacity across Cochliobolus pathogens.</title>
        <authorList>
            <person name="Condon B.J."/>
            <person name="Leng Y."/>
            <person name="Wu D."/>
            <person name="Bushley K.E."/>
            <person name="Ohm R.A."/>
            <person name="Otillar R."/>
            <person name="Martin J."/>
            <person name="Schackwitz W."/>
            <person name="Grimwood J."/>
            <person name="MohdZainudin N."/>
            <person name="Xue C."/>
            <person name="Wang R."/>
            <person name="Manning V.A."/>
            <person name="Dhillon B."/>
            <person name="Tu Z.J."/>
            <person name="Steffenson B.J."/>
            <person name="Salamov A."/>
            <person name="Sun H."/>
            <person name="Lowry S."/>
            <person name="LaButti K."/>
            <person name="Han J."/>
            <person name="Copeland A."/>
            <person name="Lindquist E."/>
            <person name="Barry K."/>
            <person name="Schmutz J."/>
            <person name="Baker S.E."/>
            <person name="Ciuffetti L.M."/>
            <person name="Grigoriev I.V."/>
            <person name="Zhong S."/>
            <person name="Turgeon B.G."/>
        </authorList>
    </citation>
    <scope>NUCLEOTIDE SEQUENCE [LARGE SCALE GENOMIC DNA]</scope>
    <source>
        <strain evidence="1 2">26-R-13</strain>
    </source>
</reference>
<name>W6YPA4_COCC2</name>
<gene>
    <name evidence="1" type="ORF">COCCADRAFT_80854</name>
</gene>
<evidence type="ECO:0000313" key="2">
    <source>
        <dbReference type="Proteomes" id="UP000053841"/>
    </source>
</evidence>
<keyword evidence="2" id="KW-1185">Reference proteome</keyword>
<organism evidence="1 2">
    <name type="scientific">Cochliobolus carbonum (strain 26-R-13)</name>
    <name type="common">Maize leaf spot fungus</name>
    <name type="synonym">Bipolaris zeicola</name>
    <dbReference type="NCBI Taxonomy" id="930089"/>
    <lineage>
        <taxon>Eukaryota</taxon>
        <taxon>Fungi</taxon>
        <taxon>Dikarya</taxon>
        <taxon>Ascomycota</taxon>
        <taxon>Pezizomycotina</taxon>
        <taxon>Dothideomycetes</taxon>
        <taxon>Pleosporomycetidae</taxon>
        <taxon>Pleosporales</taxon>
        <taxon>Pleosporineae</taxon>
        <taxon>Pleosporaceae</taxon>
        <taxon>Bipolaris</taxon>
    </lineage>
</organism>
<dbReference type="AlphaFoldDB" id="W6YPA4"/>
<dbReference type="RefSeq" id="XP_007706436.1">
    <property type="nucleotide sequence ID" value="XM_007708246.1"/>
</dbReference>
<dbReference type="Proteomes" id="UP000053841">
    <property type="component" value="Unassembled WGS sequence"/>
</dbReference>
<dbReference type="KEGG" id="bze:COCCADRAFT_80854"/>
<evidence type="ECO:0000313" key="1">
    <source>
        <dbReference type="EMBL" id="EUC39368.1"/>
    </source>
</evidence>
<proteinExistence type="predicted"/>
<dbReference type="EMBL" id="KI964537">
    <property type="protein sequence ID" value="EUC39368.1"/>
    <property type="molecule type" value="Genomic_DNA"/>
</dbReference>
<feature type="non-terminal residue" evidence="1">
    <location>
        <position position="1"/>
    </location>
</feature>
<dbReference type="HOGENOM" id="CLU_3147126_0_0_1"/>
<sequence length="49" mass="5862">RQCRILRDLGRRRAKMQRSGRGRPEHPWWFVAMPRLRAEHGVVEHGSVE</sequence>
<protein>
    <submittedName>
        <fullName evidence="1">Uncharacterized protein</fullName>
    </submittedName>
</protein>
<dbReference type="GeneID" id="19151060"/>
<accession>W6YPA4</accession>